<evidence type="ECO:0000256" key="1">
    <source>
        <dbReference type="SAM" id="MobiDB-lite"/>
    </source>
</evidence>
<dbReference type="Proteomes" id="UP000230066">
    <property type="component" value="Unassembled WGS sequence"/>
</dbReference>
<organism evidence="2 3">
    <name type="scientific">Fasciola hepatica</name>
    <name type="common">Liver fluke</name>
    <dbReference type="NCBI Taxonomy" id="6192"/>
    <lineage>
        <taxon>Eukaryota</taxon>
        <taxon>Metazoa</taxon>
        <taxon>Spiralia</taxon>
        <taxon>Lophotrochozoa</taxon>
        <taxon>Platyhelminthes</taxon>
        <taxon>Trematoda</taxon>
        <taxon>Digenea</taxon>
        <taxon>Plagiorchiida</taxon>
        <taxon>Echinostomata</taxon>
        <taxon>Echinostomatoidea</taxon>
        <taxon>Fasciolidae</taxon>
        <taxon>Fasciola</taxon>
    </lineage>
</organism>
<reference evidence="2" key="1">
    <citation type="submission" date="2019-03" db="EMBL/GenBank/DDBJ databases">
        <title>Improved annotation for the trematode Fasciola hepatica.</title>
        <authorList>
            <person name="Choi Y.-J."/>
            <person name="Martin J."/>
            <person name="Mitreva M."/>
        </authorList>
    </citation>
    <scope>NUCLEOTIDE SEQUENCE [LARGE SCALE GENOMIC DNA]</scope>
</reference>
<sequence>MRCRIEMIKCQLCELVVPIQLKNLFEITKPEEPSLEENIRTGLNEAQASEQLDYQIEMNILASKMIAKTNGSVDEEMIYLQKALDLQQSQTSVWACTNHEIFVALRVHDFTIIKCYQSSTVPDDITRVLRWLLENLLQLRNKMLQNLPFFYQRCAWFTVQDRSQVTATWQPDNEKLWHSLVQIQLRIALNLVLLAYKSELTQKDLSLSSLDEIGWDTTIGSDVKSLLQQALIAVNTIKSLARFIKLNNPYVGCEVELLRGHILMCMFLLNRDCWHEAWCAYSRAACIAAYVTGDTAMQHNAHLASAHLLHMVSLRADASGPADLSIPNNLIQQHICELQEAVFQFTDVSKRRLSNADRKDNQSKPIRTNTEQNKVKSPPNFRQLFLQFGKVHQFDLVAPLCLGAKITVYKTPLAQEMRNLNVSHPTELTCDPRENTNRVCQHYLSIFTHPEPDVAVNAMVTDERNRLTSQVCADIFAQYELILRKACLNIDYTRLLEHLGQKGTVLADPGGNYIEDFAPIISPVPSYSLDVLYWSQRLESLHEKALSWDLSQFSRLLSGLNVYELPLPTNVLGELYGTEENLANPSASTGRQSRTFARNSAGFPEVYGYQPILGQIADKQTKRPRVEQSKPIEKGSLLLQLIDDLLLGCTLATQRAHILITFKELRPKASPFFTSTLLVFPSRTDLFALINHFNGLYACIQSQAAEDSEPAGDLYLRGEQRTKVTSKRTEKISSNMISGALDSTNENELIAWLDDLRGVFRAASTIEFRPVASASSVCYQKVPLELTDEKDFSLDPSLSTLAQFANLIARNHFGGSCPKGNFYDWCLKLMRPDALATPVTAALTTTTTTTTPTTTTSMKRRQID</sequence>
<comment type="caution">
    <text evidence="2">The sequence shown here is derived from an EMBL/GenBank/DDBJ whole genome shotgun (WGS) entry which is preliminary data.</text>
</comment>
<accession>A0A4E0RV82</accession>
<gene>
    <name evidence="2" type="ORF">D915_007947</name>
</gene>
<protein>
    <submittedName>
        <fullName evidence="2">Uncharacterized protein</fullName>
    </submittedName>
</protein>
<name>A0A4E0RV82_FASHE</name>
<dbReference type="EMBL" id="JXXN02003559">
    <property type="protein sequence ID" value="THD21412.1"/>
    <property type="molecule type" value="Genomic_DNA"/>
</dbReference>
<dbReference type="AlphaFoldDB" id="A0A4E0RV82"/>
<feature type="compositionally biased region" description="Polar residues" evidence="1">
    <location>
        <begin position="363"/>
        <end position="372"/>
    </location>
</feature>
<keyword evidence="3" id="KW-1185">Reference proteome</keyword>
<feature type="region of interest" description="Disordered" evidence="1">
    <location>
        <begin position="354"/>
        <end position="376"/>
    </location>
</feature>
<evidence type="ECO:0000313" key="2">
    <source>
        <dbReference type="EMBL" id="THD21412.1"/>
    </source>
</evidence>
<proteinExistence type="predicted"/>
<evidence type="ECO:0000313" key="3">
    <source>
        <dbReference type="Proteomes" id="UP000230066"/>
    </source>
</evidence>